<evidence type="ECO:0000313" key="2">
    <source>
        <dbReference type="Proteomes" id="UP000595437"/>
    </source>
</evidence>
<accession>A0A7T8JU34</accession>
<protein>
    <submittedName>
        <fullName evidence="1">Uncharacterized protein</fullName>
    </submittedName>
</protein>
<dbReference type="AlphaFoldDB" id="A0A7T8JU34"/>
<keyword evidence="2" id="KW-1185">Reference proteome</keyword>
<gene>
    <name evidence="1" type="ORF">FKW44_022600</name>
</gene>
<feature type="non-terminal residue" evidence="1">
    <location>
        <position position="87"/>
    </location>
</feature>
<proteinExistence type="predicted"/>
<organism evidence="1 2">
    <name type="scientific">Caligus rogercresseyi</name>
    <name type="common">Sea louse</name>
    <dbReference type="NCBI Taxonomy" id="217165"/>
    <lineage>
        <taxon>Eukaryota</taxon>
        <taxon>Metazoa</taxon>
        <taxon>Ecdysozoa</taxon>
        <taxon>Arthropoda</taxon>
        <taxon>Crustacea</taxon>
        <taxon>Multicrustacea</taxon>
        <taxon>Hexanauplia</taxon>
        <taxon>Copepoda</taxon>
        <taxon>Siphonostomatoida</taxon>
        <taxon>Caligidae</taxon>
        <taxon>Caligus</taxon>
    </lineage>
</organism>
<name>A0A7T8JU34_CALRO</name>
<reference evidence="2" key="1">
    <citation type="submission" date="2021-01" db="EMBL/GenBank/DDBJ databases">
        <title>Caligus Genome Assembly.</title>
        <authorList>
            <person name="Gallardo-Escarate C."/>
        </authorList>
    </citation>
    <scope>NUCLEOTIDE SEQUENCE [LARGE SCALE GENOMIC DNA]</scope>
</reference>
<dbReference type="EMBL" id="CP045906">
    <property type="protein sequence ID" value="QQP34644.1"/>
    <property type="molecule type" value="Genomic_DNA"/>
</dbReference>
<dbReference type="Proteomes" id="UP000595437">
    <property type="component" value="Chromosome 17"/>
</dbReference>
<evidence type="ECO:0000313" key="1">
    <source>
        <dbReference type="EMBL" id="QQP34644.1"/>
    </source>
</evidence>
<feature type="non-terminal residue" evidence="1">
    <location>
        <position position="1"/>
    </location>
</feature>
<sequence>ILTNELMSEAVYIHFHGYKRMIFSDAILQETLAYKQSTYDIVWHSAKPLQNSFLFHHIPWDKGQPNGKHLEKCVVFRKKTQGMLDYD</sequence>